<dbReference type="SUPFAM" id="SSF52743">
    <property type="entry name" value="Subtilisin-like"/>
    <property type="match status" value="1"/>
</dbReference>
<keyword evidence="10" id="KW-1185">Reference proteome</keyword>
<dbReference type="SUPFAM" id="SSF54897">
    <property type="entry name" value="Protease propeptides/inhibitors"/>
    <property type="match status" value="1"/>
</dbReference>
<dbReference type="InterPro" id="IPR037045">
    <property type="entry name" value="S8pro/Inhibitor_I9_sf"/>
</dbReference>
<name>A0A3A8QMY4_9BACT</name>
<sequence>MRIFSMLVAASLTLLACDSKTSSGTAEVDSPLRASPGGKTFVAGTRLLKTEKAFPGRYIVVLEEKASLAALQAPTQRVASAASELASFHGAKVGHVYSHALPGFVATMTEADARRLSLDPRVRYVEEDGMIRAASTQQSPPWNLDRIDQHDLPLDQGYSYSRTGSGVHVYVLDTGIWTPHTEFEGRARFEYDVASYSWNQGNPDCNGHGTHVAGIIGGKTYGVAKGVKLHAVRVLGCDGAGYVSDAILGIEWVTANHIKPAVANMSLTAYADTQALEDAITRSINAGIPYVVAAGDTEGGPFNFGADACSRSPGRLPAAITVSATSDTDQRFSYANYGSCVDLFAPGSGITSAWPGATGTYGHYSDTLLTSGSSMAAAHVAGAVALYLEANPTATPEEVASRLISRVTPDKVSGTEGAPNRLLYTPCSVLEATQSPQVALTAPAAGAALSGTVTLTANATDDVGVTKVEFYAGTHLLGTVTSPPYALAWDTTTASSGPTTLTVRAYDDGCGWTQSAPVDVAVQNAGNAAFDAQWQVPACASVSSRCDSVWLLEGRGALGPEPHAPSTLMGNCADGTDRPDLPSPALQRLAVFRDAGDALAQGKRVTIQATVRASHQYWQEYLDLYTAADASNPVWTYLTTLSPGGHRDQVLSTHFLLPPGGLQAIRGVYRTGGSAQACNPDSRSDHDDLVFAVGQESDPSAPTVAITSPTAGVAVENTVTVGVAASDNFGVARVELYDGATLVDTATRPPFSLTWNTKGWPNGAHRLTARGYDAAGLDTTSDPVDVIVNNDIVAPQVSFLSPAEGAAVSGDVHLTASASDDRGGNVRVEYYYLLPPSNYRLIGGSSTAPYDVTWSARYFTNGSWALYVKAYDTAGNASMAGPLNVVLDNDNTPPTVALVSPASGANVSGSVSLQVSVNDDRQMERVNYFVDGKLLGTRLSAPYALTWDSTFQANGSHTLTATAMDAAGNGSTSAAVTVTVSNPGAAAYDATLKVPVCTMPSYYCDSVTLLANRGAPSEAHTPNTLDGCADGTATFYQGSSTAIDRIRVYRPDGTNLAAGKRVRIEVTINALSPNREGVDLYYTSDAAHPSWTYLTTLVQGNYGPRTVSTEYRLPSGSVQAVRASYWFSTHTQSPCSVGSNNDDDHDDLVFTLADEPDTTPPSAQLTSPAGGTVLTGMATATASASDDYDVARVDFYEGTTLLGTDDTPPYSVSWNSWNTPNGSRSLTAVARDAAGNAGPSSPVVVTVNNDHASILTTITSPSDGATLVGTVTLSATVGNPSKVARVELYAGTRLLGTDSTSPYAFSWNTIAEPTGPYTLTTRAYDASGNVEVSAPVNVTVVRDNTPPTVSITSPSAGATVRSTVQVQATAIDDTQIVRVELYVDGALIGTDSSSPYAISWNPNSMANGSHTLTVKAYDSYGNVGTSPAVVVTVARDVTAPTVSVSSPAEGATVSSYAFFAANAADDDVISKVDYFLDGQLLGSGGNSSPYTRAWDSRSAANGAHTLIAKAYDGTGNVAVSATRSFIVDNDLTPPTVALTSPSQGTSLAGRVTIQVSASDDRGVRGVELYVDGSYAVSSYSPPFAMTWDSHSVRNGSHTLTVKAYDAANNPTTSAPVTVSVAQPGAAVYDATRKVPACAQVSSVCDSESLLQGRGVVFQFPELHPPNTLDGCADGTGGSYPSGRVGWIAVSGVNGASLLEGKRVRLDVGAMVDNSYSDAVALYYASDAAAPVWTYLTTLRASASGSQVLSTEYVLPTGSVQAVRASYLSGGSTASACSTGSYDDHDDLMFAVGPPESDVTPPTAVLTAPAAGQVHGSVQVTATASDNQAVVKVEFYDGATLLGTDTTAPYGVSWNTASVVAGTHTLTAKAYDSVGLTGTSAGVSVIVDNLAPTAVLTAPASNAELLGTVTVTATAQDDTGVTKVEFYDGATLLGADTTAPYSVSWNTASVAAGSHALTAKAYDGLGQTGTSVAVPVIVDNTLPTVSFTAPAATYVRGSVQLTASASDNRAVARVEFHDGSALIGTATTAPYSVNWDTVGMANGSHMLYARAYDAAGNVKVDSRGVTVDNAAPTVAITSPANGATLMALFLSTTIQASASDNAGVAQVVFYDGGTVLGTDTSAPYSVSWNLLSAAKGKHTLTARATDVTGNVTTSATISVTVQ</sequence>
<keyword evidence="4 5" id="KW-0720">Serine protease</keyword>
<evidence type="ECO:0000256" key="2">
    <source>
        <dbReference type="ARBA" id="ARBA00022670"/>
    </source>
</evidence>
<feature type="domain" description="Peptidase S8/S53" evidence="7">
    <location>
        <begin position="164"/>
        <end position="407"/>
    </location>
</feature>
<dbReference type="PRINTS" id="PR00723">
    <property type="entry name" value="SUBTILISIN"/>
</dbReference>
<keyword evidence="3 5" id="KW-0378">Hydrolase</keyword>
<gene>
    <name evidence="9" type="ORF">D7V93_02510</name>
</gene>
<evidence type="ECO:0000256" key="6">
    <source>
        <dbReference type="SAM" id="SignalP"/>
    </source>
</evidence>
<evidence type="ECO:0000256" key="5">
    <source>
        <dbReference type="PROSITE-ProRule" id="PRU01240"/>
    </source>
</evidence>
<protein>
    <recommendedName>
        <fullName evidence="11">Peptidase S8</fullName>
    </recommendedName>
</protein>
<dbReference type="InterPro" id="IPR036852">
    <property type="entry name" value="Peptidase_S8/S53_dom_sf"/>
</dbReference>
<feature type="signal peptide" evidence="6">
    <location>
        <begin position="1"/>
        <end position="16"/>
    </location>
</feature>
<dbReference type="InterPro" id="IPR015500">
    <property type="entry name" value="Peptidase_S8_subtilisin-rel"/>
</dbReference>
<dbReference type="GO" id="GO:0004252">
    <property type="term" value="F:serine-type endopeptidase activity"/>
    <property type="evidence" value="ECO:0007669"/>
    <property type="project" value="UniProtKB-UniRule"/>
</dbReference>
<dbReference type="CDD" id="cd04077">
    <property type="entry name" value="Peptidases_S8_PCSK9_ProteinaseK_like"/>
    <property type="match status" value="1"/>
</dbReference>
<feature type="active site" description="Charge relay system" evidence="5">
    <location>
        <position position="173"/>
    </location>
</feature>
<feature type="domain" description="Inhibitor I9" evidence="8">
    <location>
        <begin position="57"/>
        <end position="132"/>
    </location>
</feature>
<dbReference type="InterPro" id="IPR022398">
    <property type="entry name" value="Peptidase_S8_His-AS"/>
</dbReference>
<dbReference type="PROSITE" id="PS51892">
    <property type="entry name" value="SUBTILASE"/>
    <property type="match status" value="1"/>
</dbReference>
<evidence type="ECO:0008006" key="11">
    <source>
        <dbReference type="Google" id="ProtNLM"/>
    </source>
</evidence>
<dbReference type="GO" id="GO:0006508">
    <property type="term" value="P:proteolysis"/>
    <property type="evidence" value="ECO:0007669"/>
    <property type="project" value="UniProtKB-KW"/>
</dbReference>
<evidence type="ECO:0000313" key="10">
    <source>
        <dbReference type="Proteomes" id="UP000272888"/>
    </source>
</evidence>
<evidence type="ECO:0000256" key="3">
    <source>
        <dbReference type="ARBA" id="ARBA00022801"/>
    </source>
</evidence>
<dbReference type="PANTHER" id="PTHR43806:SF11">
    <property type="entry name" value="CEREVISIN-RELATED"/>
    <property type="match status" value="1"/>
</dbReference>
<feature type="active site" description="Charge relay system" evidence="5">
    <location>
        <position position="374"/>
    </location>
</feature>
<feature type="active site" description="Charge relay system" evidence="5">
    <location>
        <position position="208"/>
    </location>
</feature>
<evidence type="ECO:0000259" key="8">
    <source>
        <dbReference type="Pfam" id="PF05922"/>
    </source>
</evidence>
<dbReference type="Pfam" id="PF17957">
    <property type="entry name" value="Big_7"/>
    <property type="match status" value="13"/>
</dbReference>
<comment type="similarity">
    <text evidence="1 5">Belongs to the peptidase S8 family.</text>
</comment>
<dbReference type="PROSITE" id="PS51257">
    <property type="entry name" value="PROKAR_LIPOPROTEIN"/>
    <property type="match status" value="1"/>
</dbReference>
<proteinExistence type="inferred from homology"/>
<evidence type="ECO:0000256" key="4">
    <source>
        <dbReference type="ARBA" id="ARBA00022825"/>
    </source>
</evidence>
<evidence type="ECO:0000313" key="9">
    <source>
        <dbReference type="EMBL" id="RKH67705.1"/>
    </source>
</evidence>
<dbReference type="InterPro" id="IPR010259">
    <property type="entry name" value="S8pro/Inhibitor_I9"/>
</dbReference>
<dbReference type="Pfam" id="PF05922">
    <property type="entry name" value="Inhibitor_I9"/>
    <property type="match status" value="1"/>
</dbReference>
<accession>A0A3A8QMY4</accession>
<dbReference type="FunFam" id="3.40.50.200:FF:000014">
    <property type="entry name" value="Proteinase K"/>
    <property type="match status" value="1"/>
</dbReference>
<evidence type="ECO:0000259" key="7">
    <source>
        <dbReference type="Pfam" id="PF00082"/>
    </source>
</evidence>
<dbReference type="PROSITE" id="PS00137">
    <property type="entry name" value="SUBTILASE_HIS"/>
    <property type="match status" value="1"/>
</dbReference>
<reference evidence="10" key="1">
    <citation type="submission" date="2018-09" db="EMBL/GenBank/DDBJ databases">
        <authorList>
            <person name="Livingstone P.G."/>
            <person name="Whitworth D.E."/>
        </authorList>
    </citation>
    <scope>NUCLEOTIDE SEQUENCE [LARGE SCALE GENOMIC DNA]</scope>
    <source>
        <strain evidence="10">CA051B</strain>
    </source>
</reference>
<dbReference type="Gene3D" id="3.40.50.200">
    <property type="entry name" value="Peptidase S8/S53 domain"/>
    <property type="match status" value="1"/>
</dbReference>
<dbReference type="PANTHER" id="PTHR43806">
    <property type="entry name" value="PEPTIDASE S8"/>
    <property type="match status" value="1"/>
</dbReference>
<dbReference type="Pfam" id="PF00082">
    <property type="entry name" value="Peptidase_S8"/>
    <property type="match status" value="1"/>
</dbReference>
<dbReference type="InterPro" id="IPR000209">
    <property type="entry name" value="Peptidase_S8/S53_dom"/>
</dbReference>
<comment type="caution">
    <text evidence="9">The sequence shown here is derived from an EMBL/GenBank/DDBJ whole genome shotgun (WGS) entry which is preliminary data.</text>
</comment>
<dbReference type="Gene3D" id="2.60.40.10">
    <property type="entry name" value="Immunoglobulins"/>
    <property type="match status" value="13"/>
</dbReference>
<dbReference type="InterPro" id="IPR013783">
    <property type="entry name" value="Ig-like_fold"/>
</dbReference>
<feature type="chain" id="PRO_5017421559" description="Peptidase S8" evidence="6">
    <location>
        <begin position="17"/>
        <end position="2161"/>
    </location>
</feature>
<dbReference type="EMBL" id="RAWB01000014">
    <property type="protein sequence ID" value="RKH67705.1"/>
    <property type="molecule type" value="Genomic_DNA"/>
</dbReference>
<dbReference type="PROSITE" id="PS00136">
    <property type="entry name" value="SUBTILASE_ASP"/>
    <property type="match status" value="1"/>
</dbReference>
<organism evidence="9 10">
    <name type="scientific">Corallococcus llansteffanensis</name>
    <dbReference type="NCBI Taxonomy" id="2316731"/>
    <lineage>
        <taxon>Bacteria</taxon>
        <taxon>Pseudomonadati</taxon>
        <taxon>Myxococcota</taxon>
        <taxon>Myxococcia</taxon>
        <taxon>Myxococcales</taxon>
        <taxon>Cystobacterineae</taxon>
        <taxon>Myxococcaceae</taxon>
        <taxon>Corallococcus</taxon>
    </lineage>
</organism>
<keyword evidence="6" id="KW-0732">Signal</keyword>
<evidence type="ECO:0000256" key="1">
    <source>
        <dbReference type="ARBA" id="ARBA00011073"/>
    </source>
</evidence>
<keyword evidence="2 5" id="KW-0645">Protease</keyword>
<dbReference type="InterPro" id="IPR023827">
    <property type="entry name" value="Peptidase_S8_Asp-AS"/>
</dbReference>
<dbReference type="GO" id="GO:0005615">
    <property type="term" value="C:extracellular space"/>
    <property type="evidence" value="ECO:0007669"/>
    <property type="project" value="TreeGrafter"/>
</dbReference>
<dbReference type="InterPro" id="IPR034193">
    <property type="entry name" value="PCSK9_ProteinaseK-like"/>
</dbReference>
<dbReference type="Gene3D" id="3.30.70.80">
    <property type="entry name" value="Peptidase S8 propeptide/proteinase inhibitor I9"/>
    <property type="match status" value="1"/>
</dbReference>
<dbReference type="Proteomes" id="UP000272888">
    <property type="component" value="Unassembled WGS sequence"/>
</dbReference>
<dbReference type="InterPro" id="IPR050131">
    <property type="entry name" value="Peptidase_S8_subtilisin-like"/>
</dbReference>